<dbReference type="EMBL" id="CAMPGE010002475">
    <property type="protein sequence ID" value="CAI2361279.1"/>
    <property type="molecule type" value="Genomic_DNA"/>
</dbReference>
<proteinExistence type="predicted"/>
<keyword evidence="3" id="KW-1185">Reference proteome</keyword>
<gene>
    <name evidence="2" type="ORF">ECRASSUSDP1_LOCUS2589</name>
</gene>
<feature type="compositionally biased region" description="Polar residues" evidence="1">
    <location>
        <begin position="303"/>
        <end position="316"/>
    </location>
</feature>
<evidence type="ECO:0000256" key="1">
    <source>
        <dbReference type="SAM" id="MobiDB-lite"/>
    </source>
</evidence>
<evidence type="ECO:0000313" key="3">
    <source>
        <dbReference type="Proteomes" id="UP001295684"/>
    </source>
</evidence>
<sequence length="637" mass="73915">MEEIKEEVLDGFEPIDEDHLSLKEEILEFLSQDVNLQGMEEMDGDRRAKMIYLSSFQRCLQAIDKYVAEERRDKIDECNTLCEQSRIEIEQQAGKLKNPRLILDMLELKKIENNIDKLWNELRTKNLYKEFIDYRVYSQFVNRDDDIMNKYKAMLKKKDNDVRNCRIKLMKILNKVGHLSKANVKDSDLEDIRRLAGEREKRVPGLYENNTNQASVKSRLGFAIPEPQVQSLRDNSSIIGPSLRRQRKHKEKHQDIIELDSNDGNSPIFKTIQRNKNQIQSTGITSNMDRLQVQAKSEGRSFVNASRSRRNQNGSKQEIEKAKSKYFTKTENIYNKELNGQVSKEEDLNHTQYYNFPSSKSSGSSSVLTMLTPENPMIHFPKLPDISSPKNNSMSMGQEVHHISSKLNQIPKDGRSQEPIEECKEESKSDIYMDDRSQHFDDNISYPLEGSSVMHDLSNEEDLEFIQNCTRKLPNLQTIGFCISDKIPECLLSFLANYFPDEVQYCKFYCPVSSKYLEFNISKEICLISCKVLKTFEFSCFKITQIELEWFISECTITHEIIFSHCLFDIPDPSNLFGWCTSPNIGKLVFDRCQVSLVENPYDSPKFISFEEILKSKTISDAFKNLIVCSQTSQHIC</sequence>
<organism evidence="2 3">
    <name type="scientific">Euplotes crassus</name>
    <dbReference type="NCBI Taxonomy" id="5936"/>
    <lineage>
        <taxon>Eukaryota</taxon>
        <taxon>Sar</taxon>
        <taxon>Alveolata</taxon>
        <taxon>Ciliophora</taxon>
        <taxon>Intramacronucleata</taxon>
        <taxon>Spirotrichea</taxon>
        <taxon>Hypotrichia</taxon>
        <taxon>Euplotida</taxon>
        <taxon>Euplotidae</taxon>
        <taxon>Moneuplotes</taxon>
    </lineage>
</organism>
<evidence type="ECO:0000313" key="2">
    <source>
        <dbReference type="EMBL" id="CAI2361279.1"/>
    </source>
</evidence>
<dbReference type="Proteomes" id="UP001295684">
    <property type="component" value="Unassembled WGS sequence"/>
</dbReference>
<dbReference type="AlphaFoldDB" id="A0AAD1U8Z4"/>
<feature type="region of interest" description="Disordered" evidence="1">
    <location>
        <begin position="296"/>
        <end position="322"/>
    </location>
</feature>
<comment type="caution">
    <text evidence="2">The sequence shown here is derived from an EMBL/GenBank/DDBJ whole genome shotgun (WGS) entry which is preliminary data.</text>
</comment>
<protein>
    <submittedName>
        <fullName evidence="2">Uncharacterized protein</fullName>
    </submittedName>
</protein>
<name>A0AAD1U8Z4_EUPCR</name>
<reference evidence="2" key="1">
    <citation type="submission" date="2023-07" db="EMBL/GenBank/DDBJ databases">
        <authorList>
            <consortium name="AG Swart"/>
            <person name="Singh M."/>
            <person name="Singh A."/>
            <person name="Seah K."/>
            <person name="Emmerich C."/>
        </authorList>
    </citation>
    <scope>NUCLEOTIDE SEQUENCE</scope>
    <source>
        <strain evidence="2">DP1</strain>
    </source>
</reference>
<accession>A0AAD1U8Z4</accession>
<feature type="region of interest" description="Disordered" evidence="1">
    <location>
        <begin position="233"/>
        <end position="254"/>
    </location>
</feature>